<dbReference type="RefSeq" id="WP_120189772.1">
    <property type="nucleotide sequence ID" value="NZ_MCHY01000008.1"/>
</dbReference>
<evidence type="ECO:0000256" key="3">
    <source>
        <dbReference type="ARBA" id="ARBA00022448"/>
    </source>
</evidence>
<dbReference type="OrthoDB" id="63946at2"/>
<name>A0A419SKG2_9BACL</name>
<comment type="subcellular location">
    <subcellularLocation>
        <location evidence="1">Cell envelope</location>
    </subcellularLocation>
</comment>
<feature type="signal peptide" evidence="5">
    <location>
        <begin position="1"/>
        <end position="18"/>
    </location>
</feature>
<dbReference type="CDD" id="cd01140">
    <property type="entry name" value="FatB"/>
    <property type="match status" value="1"/>
</dbReference>
<evidence type="ECO:0000313" key="8">
    <source>
        <dbReference type="Proteomes" id="UP000284219"/>
    </source>
</evidence>
<keyword evidence="8" id="KW-1185">Reference proteome</keyword>
<sequence>MRRRLGMLLMLVVVAVFAAACGGASGGKEETSAEPDQETVVVKHRLGETEVVKNPQKVVVFDFGALDSLDRLGVEVAAVPQATVPAYLKKYEDSKYVNAGSLKEPDFEAISELDPDLIIISGRQQDLYEELSKIGATIFLGVDTNRYMESYTENANILAQIFDKQAEVDTALTEVEEAIKELHDQVADSDKTALIILANEGNVSAYGPASRFGIIHDVFGFTPVDSKIEVSTHGQSISFEYIAEKNPDYLFVIDRGAVVAGGTPGAKQLVENELVKKTKAYENGKIVYLDADYWYLSGGGLISVAEMVKEVGVALD</sequence>
<accession>A0A419SKG2</accession>
<dbReference type="InterPro" id="IPR002491">
    <property type="entry name" value="ABC_transptr_periplasmic_BD"/>
</dbReference>
<feature type="chain" id="PRO_5039173315" evidence="5">
    <location>
        <begin position="19"/>
        <end position="316"/>
    </location>
</feature>
<gene>
    <name evidence="7" type="ORF">BEP19_08810</name>
</gene>
<keyword evidence="4 5" id="KW-0732">Signal</keyword>
<organism evidence="7 8">
    <name type="scientific">Ammoniphilus oxalaticus</name>
    <dbReference type="NCBI Taxonomy" id="66863"/>
    <lineage>
        <taxon>Bacteria</taxon>
        <taxon>Bacillati</taxon>
        <taxon>Bacillota</taxon>
        <taxon>Bacilli</taxon>
        <taxon>Bacillales</taxon>
        <taxon>Paenibacillaceae</taxon>
        <taxon>Aneurinibacillus group</taxon>
        <taxon>Ammoniphilus</taxon>
    </lineage>
</organism>
<dbReference type="Proteomes" id="UP000284219">
    <property type="component" value="Unassembled WGS sequence"/>
</dbReference>
<dbReference type="AlphaFoldDB" id="A0A419SKG2"/>
<dbReference type="PROSITE" id="PS51257">
    <property type="entry name" value="PROKAR_LIPOPROTEIN"/>
    <property type="match status" value="1"/>
</dbReference>
<keyword evidence="3" id="KW-0813">Transport</keyword>
<proteinExistence type="inferred from homology"/>
<comment type="caution">
    <text evidence="7">The sequence shown here is derived from an EMBL/GenBank/DDBJ whole genome shotgun (WGS) entry which is preliminary data.</text>
</comment>
<evidence type="ECO:0000259" key="6">
    <source>
        <dbReference type="PROSITE" id="PS50983"/>
    </source>
</evidence>
<dbReference type="InterPro" id="IPR051313">
    <property type="entry name" value="Bact_iron-sidero_bind"/>
</dbReference>
<dbReference type="PANTHER" id="PTHR30532:SF28">
    <property type="entry name" value="PETROBACTIN-BINDING PROTEIN YCLQ"/>
    <property type="match status" value="1"/>
</dbReference>
<evidence type="ECO:0000256" key="5">
    <source>
        <dbReference type="SAM" id="SignalP"/>
    </source>
</evidence>
<dbReference type="InterPro" id="IPR033870">
    <property type="entry name" value="FatB"/>
</dbReference>
<evidence type="ECO:0000256" key="2">
    <source>
        <dbReference type="ARBA" id="ARBA00008814"/>
    </source>
</evidence>
<dbReference type="EMBL" id="MCHY01000008">
    <property type="protein sequence ID" value="RKD24477.1"/>
    <property type="molecule type" value="Genomic_DNA"/>
</dbReference>
<evidence type="ECO:0000256" key="1">
    <source>
        <dbReference type="ARBA" id="ARBA00004196"/>
    </source>
</evidence>
<dbReference type="PANTHER" id="PTHR30532">
    <property type="entry name" value="IRON III DICITRATE-BINDING PERIPLASMIC PROTEIN"/>
    <property type="match status" value="1"/>
</dbReference>
<dbReference type="Pfam" id="PF01497">
    <property type="entry name" value="Peripla_BP_2"/>
    <property type="match status" value="1"/>
</dbReference>
<reference evidence="7 8" key="1">
    <citation type="submission" date="2016-08" db="EMBL/GenBank/DDBJ databases">
        <title>Novel Firmicute Genomes.</title>
        <authorList>
            <person name="Poppleton D.I."/>
            <person name="Gribaldo S."/>
        </authorList>
    </citation>
    <scope>NUCLEOTIDE SEQUENCE [LARGE SCALE GENOMIC DNA]</scope>
    <source>
        <strain evidence="7 8">RAOx-1</strain>
    </source>
</reference>
<dbReference type="SUPFAM" id="SSF53807">
    <property type="entry name" value="Helical backbone' metal receptor"/>
    <property type="match status" value="1"/>
</dbReference>
<evidence type="ECO:0000256" key="4">
    <source>
        <dbReference type="ARBA" id="ARBA00022729"/>
    </source>
</evidence>
<comment type="similarity">
    <text evidence="2">Belongs to the bacterial solute-binding protein 8 family.</text>
</comment>
<dbReference type="Gene3D" id="3.40.50.1980">
    <property type="entry name" value="Nitrogenase molybdenum iron protein domain"/>
    <property type="match status" value="2"/>
</dbReference>
<dbReference type="PROSITE" id="PS50983">
    <property type="entry name" value="FE_B12_PBP"/>
    <property type="match status" value="1"/>
</dbReference>
<feature type="domain" description="Fe/B12 periplasmic-binding" evidence="6">
    <location>
        <begin position="57"/>
        <end position="316"/>
    </location>
</feature>
<dbReference type="GO" id="GO:1901678">
    <property type="term" value="P:iron coordination entity transport"/>
    <property type="evidence" value="ECO:0007669"/>
    <property type="project" value="UniProtKB-ARBA"/>
</dbReference>
<evidence type="ECO:0000313" key="7">
    <source>
        <dbReference type="EMBL" id="RKD24477.1"/>
    </source>
</evidence>
<dbReference type="GO" id="GO:0030288">
    <property type="term" value="C:outer membrane-bounded periplasmic space"/>
    <property type="evidence" value="ECO:0007669"/>
    <property type="project" value="TreeGrafter"/>
</dbReference>
<protein>
    <submittedName>
        <fullName evidence="7">ABC transporter</fullName>
    </submittedName>
</protein>